<reference evidence="1 2" key="1">
    <citation type="submission" date="2013-01" db="EMBL/GenBank/DDBJ databases">
        <authorList>
            <person name="Harkins D.M."/>
            <person name="Durkin A.S."/>
            <person name="Brinkac L.M."/>
            <person name="Haft D.H."/>
            <person name="Selengut J.D."/>
            <person name="Sanka R."/>
            <person name="DePew J."/>
            <person name="Purushe J."/>
            <person name="Matthias M.A."/>
            <person name="Vinetz J.M."/>
            <person name="Sutton G.G."/>
            <person name="Nierman W.C."/>
            <person name="Fouts D.E."/>
        </authorList>
    </citation>
    <scope>NUCLEOTIDE SEQUENCE [LARGE SCALE GENOMIC DNA]</scope>
    <source>
        <strain evidence="1 2">ZUN142</strain>
    </source>
</reference>
<dbReference type="EMBL" id="AHOP02000015">
    <property type="protein sequence ID" value="EMO42296.1"/>
    <property type="molecule type" value="Genomic_DNA"/>
</dbReference>
<evidence type="ECO:0000313" key="2">
    <source>
        <dbReference type="Proteomes" id="UP000012153"/>
    </source>
</evidence>
<gene>
    <name evidence="1" type="ORF">LEP1GSC186_0424</name>
</gene>
<protein>
    <submittedName>
        <fullName evidence="1">Uncharacterized protein</fullName>
    </submittedName>
</protein>
<comment type="caution">
    <text evidence="1">The sequence shown here is derived from an EMBL/GenBank/DDBJ whole genome shotgun (WGS) entry which is preliminary data.</text>
</comment>
<dbReference type="AlphaFoldDB" id="M6UHK3"/>
<organism evidence="1 2">
    <name type="scientific">Leptospira noguchii serovar Autumnalis str. ZUN142</name>
    <dbReference type="NCBI Taxonomy" id="1085540"/>
    <lineage>
        <taxon>Bacteria</taxon>
        <taxon>Pseudomonadati</taxon>
        <taxon>Spirochaetota</taxon>
        <taxon>Spirochaetia</taxon>
        <taxon>Leptospirales</taxon>
        <taxon>Leptospiraceae</taxon>
        <taxon>Leptospira</taxon>
    </lineage>
</organism>
<proteinExistence type="predicted"/>
<dbReference type="Proteomes" id="UP000012153">
    <property type="component" value="Unassembled WGS sequence"/>
</dbReference>
<accession>M6UHK3</accession>
<name>M6UHK3_9LEPT</name>
<sequence>MNNNSKIVETHILGNSFSFSYVELTLVNRIVAILNFLERVLKIGRFILFLIFSKRK</sequence>
<evidence type="ECO:0000313" key="1">
    <source>
        <dbReference type="EMBL" id="EMO42296.1"/>
    </source>
</evidence>